<gene>
    <name evidence="7" type="ORF">CSB93_5864</name>
</gene>
<feature type="transmembrane region" description="Helical" evidence="6">
    <location>
        <begin position="538"/>
        <end position="556"/>
    </location>
</feature>
<keyword evidence="8" id="KW-1185">Reference proteome</keyword>
<dbReference type="RefSeq" id="WP_079977029.1">
    <property type="nucleotide sequence ID" value="NZ_CP027169.1"/>
</dbReference>
<evidence type="ECO:0000256" key="3">
    <source>
        <dbReference type="ARBA" id="ARBA00022692"/>
    </source>
</evidence>
<evidence type="ECO:0000256" key="5">
    <source>
        <dbReference type="ARBA" id="ARBA00023136"/>
    </source>
</evidence>
<feature type="transmembrane region" description="Helical" evidence="6">
    <location>
        <begin position="458"/>
        <end position="477"/>
    </location>
</feature>
<evidence type="ECO:0000256" key="4">
    <source>
        <dbReference type="ARBA" id="ARBA00022989"/>
    </source>
</evidence>
<dbReference type="EMBL" id="CP027169">
    <property type="protein sequence ID" value="AVK06805.1"/>
    <property type="molecule type" value="Genomic_DNA"/>
</dbReference>
<feature type="transmembrane region" description="Helical" evidence="6">
    <location>
        <begin position="483"/>
        <end position="502"/>
    </location>
</feature>
<dbReference type="PANTHER" id="PTHR30509">
    <property type="entry name" value="P-HYDROXYBENZOIC ACID EFFLUX PUMP SUBUNIT-RELATED"/>
    <property type="match status" value="1"/>
</dbReference>
<keyword evidence="3 6" id="KW-0812">Transmembrane</keyword>
<comment type="subcellular location">
    <subcellularLocation>
        <location evidence="1">Cell membrane</location>
        <topology evidence="1">Multi-pass membrane protein</topology>
    </subcellularLocation>
</comment>
<organism evidence="7 8">
    <name type="scientific">Pseudomonas paraeruginosa</name>
    <dbReference type="NCBI Taxonomy" id="2994495"/>
    <lineage>
        <taxon>Bacteria</taxon>
        <taxon>Pseudomonadati</taxon>
        <taxon>Pseudomonadota</taxon>
        <taxon>Gammaproteobacteria</taxon>
        <taxon>Pseudomonadales</taxon>
        <taxon>Pseudomonadaceae</taxon>
        <taxon>Pseudomonas</taxon>
    </lineage>
</organism>
<feature type="transmembrane region" description="Helical" evidence="6">
    <location>
        <begin position="403"/>
        <end position="424"/>
    </location>
</feature>
<dbReference type="GO" id="GO:0022857">
    <property type="term" value="F:transmembrane transporter activity"/>
    <property type="evidence" value="ECO:0007669"/>
    <property type="project" value="InterPro"/>
</dbReference>
<dbReference type="PANTHER" id="PTHR30509:SF40">
    <property type="entry name" value="BLR3852 PROTEIN"/>
    <property type="match status" value="1"/>
</dbReference>
<feature type="transmembrane region" description="Helical" evidence="6">
    <location>
        <begin position="164"/>
        <end position="189"/>
    </location>
</feature>
<dbReference type="InterPro" id="IPR006726">
    <property type="entry name" value="PHBA_efflux_AaeB/fusaric-R"/>
</dbReference>
<accession>A0A2R3IY31</accession>
<dbReference type="Pfam" id="PF04632">
    <property type="entry name" value="FUSC"/>
    <property type="match status" value="1"/>
</dbReference>
<feature type="transmembrane region" description="Helical" evidence="6">
    <location>
        <begin position="115"/>
        <end position="132"/>
    </location>
</feature>
<dbReference type="GO" id="GO:0005886">
    <property type="term" value="C:plasma membrane"/>
    <property type="evidence" value="ECO:0007669"/>
    <property type="project" value="UniProtKB-SubCell"/>
</dbReference>
<evidence type="ECO:0000256" key="1">
    <source>
        <dbReference type="ARBA" id="ARBA00004651"/>
    </source>
</evidence>
<proteinExistence type="predicted"/>
<keyword evidence="4 6" id="KW-1133">Transmembrane helix</keyword>
<evidence type="ECO:0000256" key="2">
    <source>
        <dbReference type="ARBA" id="ARBA00022475"/>
    </source>
</evidence>
<sequence length="732" mass="80791">MPRATRKGLPLVPPAPLAFIPSPDELRRALLEWARSDGVAWVFVFKALLTASLALWLAYRLELPQPSTVLVTVFIVMQTQSGQVLAKSFYRIVGTLIGLSVMVTLIALFAQERALFLASLALWVGLCTAGAARYRDFRGYACVLAGYTATMIGIPATAHPEGAFMAALWRVLEISLGILCTGTVSAIFLPQTSGAALRTTLYGRLRDFAGFAAEGLQGSLDGERFGELSARFVAQSVGLENLRSATTFEDPHMRLRSGRLIRLNNEFMVMTSRFHGLHRLLERLRGRGAQNALEVLAPCLAELAGLLAPIRERLPTDADAARLAEHIEAYKPELMQNIRQARQRLLEQRPGENDLLDFNTAAELAFRFTDDLHNYALTHASLAEHHHAREQWKESFVARANPVAALVAGARSALMIGLLGTFWIQTSWPHGGTFALTAVLISALSSTSPNPGRLSLQLTLGTLAGACTGLFVLLYLLPHVDGFPMLLCCLLPVFAVGALLLWRPQWNGYGVGLLVWFCFASLPANMARYDALAFFNEYLALVLSMVLATVAAMVILPPNRPWMWKRLEHDLRERVVFAISGKSKGLVSGFESGTRDLLNQAYTFSAGRPDVQRRLLGWMFLVLEVGQAIIELRLEQQRLPQEPCYAERTAWRRAIRLMGRALIRLFLQPGPSNRQRALHAVEQAIMAVRAAPEPRAPQFDTSPLRRVLSYLHFIRSSLLDPQSPLATTGSAG</sequence>
<evidence type="ECO:0000313" key="7">
    <source>
        <dbReference type="EMBL" id="AVK06805.1"/>
    </source>
</evidence>
<protein>
    <submittedName>
        <fullName evidence="7">Fusaric acid resistance protein-like family protein</fullName>
    </submittedName>
</protein>
<evidence type="ECO:0000313" key="8">
    <source>
        <dbReference type="Proteomes" id="UP000238390"/>
    </source>
</evidence>
<feature type="transmembrane region" description="Helical" evidence="6">
    <location>
        <begin position="509"/>
        <end position="526"/>
    </location>
</feature>
<keyword evidence="5 6" id="KW-0472">Membrane</keyword>
<feature type="transmembrane region" description="Helical" evidence="6">
    <location>
        <begin position="89"/>
        <end position="109"/>
    </location>
</feature>
<evidence type="ECO:0000256" key="6">
    <source>
        <dbReference type="SAM" id="Phobius"/>
    </source>
</evidence>
<keyword evidence="2" id="KW-1003">Cell membrane</keyword>
<dbReference type="Proteomes" id="UP000238390">
    <property type="component" value="Chromosome"/>
</dbReference>
<dbReference type="AlphaFoldDB" id="A0A2R3IY31"/>
<name>A0A2R3IY31_9PSED</name>
<feature type="transmembrane region" description="Helical" evidence="6">
    <location>
        <begin position="139"/>
        <end position="158"/>
    </location>
</feature>
<reference evidence="7 8" key="1">
    <citation type="submission" date="2018-02" db="EMBL/GenBank/DDBJ databases">
        <title>FDA/CDC Antimicrobial Resistant Isolate Bank Genome Sequencing.</title>
        <authorList>
            <person name="Benahmed F.H."/>
            <person name="Lutgring J.D."/>
            <person name="Yoo B."/>
            <person name="Machado M."/>
            <person name="Brown A."/>
            <person name="McAllister G."/>
            <person name="Perry A."/>
            <person name="Halpin A.L."/>
            <person name="Vavikolanu K."/>
            <person name="Ott S."/>
            <person name="Zhao X."/>
            <person name="Tallon L.J."/>
            <person name="Sadzewicz L."/>
            <person name="Aluvathingal J."/>
            <person name="Nadendla S."/>
            <person name="Voskania-kordi A."/>
            <person name="Simonyan V."/>
            <person name="Patel J."/>
            <person name="Shawar R.M."/>
        </authorList>
    </citation>
    <scope>NUCLEOTIDE SEQUENCE [LARGE SCALE GENOMIC DNA]</scope>
    <source>
        <strain evidence="7 8">AR_0356</strain>
    </source>
</reference>